<dbReference type="InterPro" id="IPR050177">
    <property type="entry name" value="Lipid_A_modif_metabolic_enz"/>
</dbReference>
<dbReference type="InterPro" id="IPR036291">
    <property type="entry name" value="NAD(P)-bd_dom_sf"/>
</dbReference>
<evidence type="ECO:0000313" key="3">
    <source>
        <dbReference type="Proteomes" id="UP001147700"/>
    </source>
</evidence>
<keyword evidence="3" id="KW-1185">Reference proteome</keyword>
<sequence length="345" mass="38024">MRVLVTGHNGYIGCSLLPLLQQAGHEVVGLDNYLYETCTFGPDVPDVPSLRKDVRDVELGDLEGFDAVIHLAAISNDPVGDLNPDATYSINHRASTRLAKLAKEAGVERFLFSSSCSLYGAAGDDILDESASFNPVTPYGESKLLVENDLRELADDDFSPTYLRNATAYGLSARLRGDLVVNNLTGYAVTTGQVLLKSDGSSWRPLVHIEDISRAFVAILEAPRELVHNEPFNVGRTEENYKIRDVATIVGEVVPGSTVTFADGASPDIRNYRVNCDKIMETLPAFQPVWTVRKSVEELYAAYVANGLELDDFLSRRFMRIKHVRELQEEGVLDDSLRRLEASVA</sequence>
<dbReference type="EMBL" id="JAPCID010000015">
    <property type="protein sequence ID" value="MDA0138365.1"/>
    <property type="molecule type" value="Genomic_DNA"/>
</dbReference>
<organism evidence="2 3">
    <name type="scientific">Solirubrobacter deserti</name>
    <dbReference type="NCBI Taxonomy" id="2282478"/>
    <lineage>
        <taxon>Bacteria</taxon>
        <taxon>Bacillati</taxon>
        <taxon>Actinomycetota</taxon>
        <taxon>Thermoleophilia</taxon>
        <taxon>Solirubrobacterales</taxon>
        <taxon>Solirubrobacteraceae</taxon>
        <taxon>Solirubrobacter</taxon>
    </lineage>
</organism>
<accession>A0ABT4RIQ6</accession>
<dbReference type="Gene3D" id="3.40.50.720">
    <property type="entry name" value="NAD(P)-binding Rossmann-like Domain"/>
    <property type="match status" value="1"/>
</dbReference>
<comment type="caution">
    <text evidence="2">The sequence shown here is derived from an EMBL/GenBank/DDBJ whole genome shotgun (WGS) entry which is preliminary data.</text>
</comment>
<reference evidence="2" key="1">
    <citation type="submission" date="2022-10" db="EMBL/GenBank/DDBJ databases">
        <title>The WGS of Solirubrobacter sp. CPCC 204708.</title>
        <authorList>
            <person name="Jiang Z."/>
        </authorList>
    </citation>
    <scope>NUCLEOTIDE SEQUENCE</scope>
    <source>
        <strain evidence="2">CPCC 204708</strain>
    </source>
</reference>
<dbReference type="PANTHER" id="PTHR43245">
    <property type="entry name" value="BIFUNCTIONAL POLYMYXIN RESISTANCE PROTEIN ARNA"/>
    <property type="match status" value="1"/>
</dbReference>
<evidence type="ECO:0000259" key="1">
    <source>
        <dbReference type="Pfam" id="PF01370"/>
    </source>
</evidence>
<name>A0ABT4RIQ6_9ACTN</name>
<dbReference type="PANTHER" id="PTHR43245:SF23">
    <property type="entry name" value="NAD(P)-BINDING DOMAIN-CONTAINING PROTEIN"/>
    <property type="match status" value="1"/>
</dbReference>
<dbReference type="Proteomes" id="UP001147700">
    <property type="component" value="Unassembled WGS sequence"/>
</dbReference>
<gene>
    <name evidence="2" type="ORF">OJ962_12755</name>
</gene>
<feature type="domain" description="NAD-dependent epimerase/dehydratase" evidence="1">
    <location>
        <begin position="3"/>
        <end position="235"/>
    </location>
</feature>
<dbReference type="RefSeq" id="WP_202957880.1">
    <property type="nucleotide sequence ID" value="NZ_JAPCID010000015.1"/>
</dbReference>
<dbReference type="CDD" id="cd08946">
    <property type="entry name" value="SDR_e"/>
    <property type="match status" value="1"/>
</dbReference>
<proteinExistence type="predicted"/>
<protein>
    <submittedName>
        <fullName evidence="2">SDR family oxidoreductase</fullName>
    </submittedName>
</protein>
<dbReference type="Pfam" id="PF01370">
    <property type="entry name" value="Epimerase"/>
    <property type="match status" value="1"/>
</dbReference>
<evidence type="ECO:0000313" key="2">
    <source>
        <dbReference type="EMBL" id="MDA0138365.1"/>
    </source>
</evidence>
<dbReference type="InterPro" id="IPR001509">
    <property type="entry name" value="Epimerase_deHydtase"/>
</dbReference>
<dbReference type="SUPFAM" id="SSF51735">
    <property type="entry name" value="NAD(P)-binding Rossmann-fold domains"/>
    <property type="match status" value="1"/>
</dbReference>